<dbReference type="FunFam" id="3.20.20.80:FF:000027">
    <property type="entry name" value="Alpha-L-fucosidase"/>
    <property type="match status" value="1"/>
</dbReference>
<keyword evidence="5" id="KW-0378">Hydrolase</keyword>
<evidence type="ECO:0000256" key="3">
    <source>
        <dbReference type="ARBA" id="ARBA00012662"/>
    </source>
</evidence>
<comment type="similarity">
    <text evidence="2">Belongs to the glycosyl hydrolase 29 family.</text>
</comment>
<evidence type="ECO:0000256" key="7">
    <source>
        <dbReference type="ARBA" id="ARBA00023295"/>
    </source>
</evidence>
<dbReference type="SMART" id="SM00812">
    <property type="entry name" value="Alpha_L_fucos"/>
    <property type="match status" value="1"/>
</dbReference>
<organism evidence="10 11">
    <name type="scientific">Mizuhopecten yessoensis</name>
    <name type="common">Japanese scallop</name>
    <name type="synonym">Patinopecten yessoensis</name>
    <dbReference type="NCBI Taxonomy" id="6573"/>
    <lineage>
        <taxon>Eukaryota</taxon>
        <taxon>Metazoa</taxon>
        <taxon>Spiralia</taxon>
        <taxon>Lophotrochozoa</taxon>
        <taxon>Mollusca</taxon>
        <taxon>Bivalvia</taxon>
        <taxon>Autobranchia</taxon>
        <taxon>Pteriomorphia</taxon>
        <taxon>Pectinida</taxon>
        <taxon>Pectinoidea</taxon>
        <taxon>Pectinidae</taxon>
        <taxon>Mizuhopecten</taxon>
    </lineage>
</organism>
<feature type="domain" description="Glycoside hydrolase family 29 N-terminal" evidence="9">
    <location>
        <begin position="19"/>
        <end position="354"/>
    </location>
</feature>
<dbReference type="Proteomes" id="UP000242188">
    <property type="component" value="Unassembled WGS sequence"/>
</dbReference>
<feature type="signal peptide" evidence="8">
    <location>
        <begin position="1"/>
        <end position="20"/>
    </location>
</feature>
<evidence type="ECO:0000256" key="2">
    <source>
        <dbReference type="ARBA" id="ARBA00007951"/>
    </source>
</evidence>
<dbReference type="AlphaFoldDB" id="A0A210PH04"/>
<evidence type="ECO:0000259" key="9">
    <source>
        <dbReference type="Pfam" id="PF01120"/>
    </source>
</evidence>
<dbReference type="GO" id="GO:0006004">
    <property type="term" value="P:fucose metabolic process"/>
    <property type="evidence" value="ECO:0007669"/>
    <property type="project" value="InterPro"/>
</dbReference>
<evidence type="ECO:0000256" key="8">
    <source>
        <dbReference type="SAM" id="SignalP"/>
    </source>
</evidence>
<dbReference type="InterPro" id="IPR000933">
    <property type="entry name" value="Glyco_hydro_29"/>
</dbReference>
<feature type="chain" id="PRO_5013075148" description="alpha-L-fucosidase" evidence="8">
    <location>
        <begin position="21"/>
        <end position="374"/>
    </location>
</feature>
<reference evidence="10 11" key="1">
    <citation type="journal article" date="2017" name="Nat. Ecol. Evol.">
        <title>Scallop genome provides insights into evolution of bilaterian karyotype and development.</title>
        <authorList>
            <person name="Wang S."/>
            <person name="Zhang J."/>
            <person name="Jiao W."/>
            <person name="Li J."/>
            <person name="Xun X."/>
            <person name="Sun Y."/>
            <person name="Guo X."/>
            <person name="Huan P."/>
            <person name="Dong B."/>
            <person name="Zhang L."/>
            <person name="Hu X."/>
            <person name="Sun X."/>
            <person name="Wang J."/>
            <person name="Zhao C."/>
            <person name="Wang Y."/>
            <person name="Wang D."/>
            <person name="Huang X."/>
            <person name="Wang R."/>
            <person name="Lv J."/>
            <person name="Li Y."/>
            <person name="Zhang Z."/>
            <person name="Liu B."/>
            <person name="Lu W."/>
            <person name="Hui Y."/>
            <person name="Liang J."/>
            <person name="Zhou Z."/>
            <person name="Hou R."/>
            <person name="Li X."/>
            <person name="Liu Y."/>
            <person name="Li H."/>
            <person name="Ning X."/>
            <person name="Lin Y."/>
            <person name="Zhao L."/>
            <person name="Xing Q."/>
            <person name="Dou J."/>
            <person name="Li Y."/>
            <person name="Mao J."/>
            <person name="Guo H."/>
            <person name="Dou H."/>
            <person name="Li T."/>
            <person name="Mu C."/>
            <person name="Jiang W."/>
            <person name="Fu Q."/>
            <person name="Fu X."/>
            <person name="Miao Y."/>
            <person name="Liu J."/>
            <person name="Yu Q."/>
            <person name="Li R."/>
            <person name="Liao H."/>
            <person name="Li X."/>
            <person name="Kong Y."/>
            <person name="Jiang Z."/>
            <person name="Chourrout D."/>
            <person name="Li R."/>
            <person name="Bao Z."/>
        </authorList>
    </citation>
    <scope>NUCLEOTIDE SEQUENCE [LARGE SCALE GENOMIC DNA]</scope>
    <source>
        <strain evidence="10 11">PY_sf001</strain>
    </source>
</reference>
<keyword evidence="11" id="KW-1185">Reference proteome</keyword>
<dbReference type="PRINTS" id="PR00741">
    <property type="entry name" value="GLHYDRLASE29"/>
</dbReference>
<dbReference type="InterPro" id="IPR057739">
    <property type="entry name" value="Glyco_hydro_29_N"/>
</dbReference>
<dbReference type="PIRSF" id="PIRSF001092">
    <property type="entry name" value="Alpha-L-fucosidase"/>
    <property type="match status" value="1"/>
</dbReference>
<proteinExistence type="inferred from homology"/>
<dbReference type="OrthoDB" id="6058353at2759"/>
<evidence type="ECO:0000256" key="5">
    <source>
        <dbReference type="ARBA" id="ARBA00022801"/>
    </source>
</evidence>
<dbReference type="Pfam" id="PF01120">
    <property type="entry name" value="Alpha_L_fucos"/>
    <property type="match status" value="1"/>
</dbReference>
<keyword evidence="4 8" id="KW-0732">Signal</keyword>
<dbReference type="GO" id="GO:0016139">
    <property type="term" value="P:glycoside catabolic process"/>
    <property type="evidence" value="ECO:0007669"/>
    <property type="project" value="TreeGrafter"/>
</dbReference>
<protein>
    <recommendedName>
        <fullName evidence="3">alpha-L-fucosidase</fullName>
        <ecNumber evidence="3">3.2.1.51</ecNumber>
    </recommendedName>
</protein>
<dbReference type="EC" id="3.2.1.51" evidence="3"/>
<dbReference type="GO" id="GO:0005764">
    <property type="term" value="C:lysosome"/>
    <property type="evidence" value="ECO:0007669"/>
    <property type="project" value="TreeGrafter"/>
</dbReference>
<keyword evidence="7" id="KW-0326">Glycosidase</keyword>
<evidence type="ECO:0000313" key="11">
    <source>
        <dbReference type="Proteomes" id="UP000242188"/>
    </source>
</evidence>
<dbReference type="SUPFAM" id="SSF51445">
    <property type="entry name" value="(Trans)glycosidases"/>
    <property type="match status" value="1"/>
</dbReference>
<dbReference type="EMBL" id="NEDP02076708">
    <property type="protein sequence ID" value="OWF35774.1"/>
    <property type="molecule type" value="Genomic_DNA"/>
</dbReference>
<evidence type="ECO:0000256" key="1">
    <source>
        <dbReference type="ARBA" id="ARBA00004071"/>
    </source>
</evidence>
<evidence type="ECO:0000256" key="6">
    <source>
        <dbReference type="ARBA" id="ARBA00023180"/>
    </source>
</evidence>
<sequence length="374" mass="43799">MRDVVLLSLCLLCVFAFISATRYEANWKSIDSRPLPSWFDEAKIGIFIHWGVFSVPATYESPWFWYWWKTKTPLFVKFMKDNYPPGFTYADFAPHFQATFYDPDQWADIFEAAGARYIVLVTKHHEGFTLWPSKHSWNWNAGDVGPKRDLLGDLAKAVRKKKDMRFGVYHSLFEFYNPEFLQDQANHFKTQNFVWRKTMPELFELVNNYQPDVIWSDGHWMAPDTYWNSTKFLAWLYNDSPVKDTVVVNDRWGVGTDCHHGGYWNCKDGYNPGKLLPHKWENAMTLDHKCWGTRREIMAGDIYTLHEIVTELAQTVSCGGNLLMNVPPNSDGRILPMFEEILRQFGAWMKVNGEAIYASKPWHTQNDTITKDVW</sequence>
<evidence type="ECO:0000313" key="10">
    <source>
        <dbReference type="EMBL" id="OWF35774.1"/>
    </source>
</evidence>
<name>A0A210PH04_MIZYE</name>
<dbReference type="InterPro" id="IPR016286">
    <property type="entry name" value="FUC_metazoa-typ"/>
</dbReference>
<accession>A0A210PH04</accession>
<keyword evidence="6" id="KW-0325">Glycoprotein</keyword>
<dbReference type="PANTHER" id="PTHR10030">
    <property type="entry name" value="ALPHA-L-FUCOSIDASE"/>
    <property type="match status" value="1"/>
</dbReference>
<gene>
    <name evidence="10" type="ORF">KP79_PYT05187</name>
</gene>
<evidence type="ECO:0000256" key="4">
    <source>
        <dbReference type="ARBA" id="ARBA00022729"/>
    </source>
</evidence>
<dbReference type="InterPro" id="IPR017853">
    <property type="entry name" value="GH"/>
</dbReference>
<dbReference type="Gene3D" id="3.20.20.80">
    <property type="entry name" value="Glycosidases"/>
    <property type="match status" value="1"/>
</dbReference>
<dbReference type="PANTHER" id="PTHR10030:SF37">
    <property type="entry name" value="ALPHA-L-FUCOSIDASE-RELATED"/>
    <property type="match status" value="1"/>
</dbReference>
<comment type="caution">
    <text evidence="10">The sequence shown here is derived from an EMBL/GenBank/DDBJ whole genome shotgun (WGS) entry which is preliminary data.</text>
</comment>
<dbReference type="GO" id="GO:0004560">
    <property type="term" value="F:alpha-L-fucosidase activity"/>
    <property type="evidence" value="ECO:0007669"/>
    <property type="project" value="UniProtKB-EC"/>
</dbReference>
<comment type="function">
    <text evidence="1">Alpha-L-fucosidase is responsible for hydrolyzing the alpha-1,6-linked fucose joined to the reducing-end N-acetylglucosamine of the carbohydrate moieties of glycoproteins.</text>
</comment>